<dbReference type="eggNOG" id="COG5566">
    <property type="taxonomic scope" value="Bacteria"/>
</dbReference>
<dbReference type="PATRIC" id="fig|1095749.3.peg.1953"/>
<reference evidence="2 3" key="1">
    <citation type="submission" date="2012-03" db="EMBL/GenBank/DDBJ databases">
        <authorList>
            <person name="Harkins D.M."/>
            <person name="Madupu R."/>
            <person name="Durkin A.S."/>
            <person name="Torralba M."/>
            <person name="Methe B."/>
            <person name="Sutton G.G."/>
            <person name="Nelson K.E."/>
        </authorList>
    </citation>
    <scope>NUCLEOTIDE SEQUENCE [LARGE SCALE GENOMIC DNA]</scope>
    <source>
        <strain evidence="2 3">CCUG 2042</strain>
    </source>
</reference>
<dbReference type="EMBL" id="AJSX01000046">
    <property type="protein sequence ID" value="EIJ67459.1"/>
    <property type="molecule type" value="Genomic_DNA"/>
</dbReference>
<evidence type="ECO:0000313" key="3">
    <source>
        <dbReference type="Proteomes" id="UP000006457"/>
    </source>
</evidence>
<dbReference type="RefSeq" id="WP_005761657.1">
    <property type="nucleotide sequence ID" value="NZ_AJSX01000046.1"/>
</dbReference>
<evidence type="ECO:0000313" key="2">
    <source>
        <dbReference type="EMBL" id="EIJ67459.1"/>
    </source>
</evidence>
<organism evidence="2 3">
    <name type="scientific">Pasteurella bettyae CCUG 2042</name>
    <dbReference type="NCBI Taxonomy" id="1095749"/>
    <lineage>
        <taxon>Bacteria</taxon>
        <taxon>Pseudomonadati</taxon>
        <taxon>Pseudomonadota</taxon>
        <taxon>Gammaproteobacteria</taxon>
        <taxon>Pasteurellales</taxon>
        <taxon>Pasteurellaceae</taxon>
        <taxon>Pasteurella</taxon>
    </lineage>
</organism>
<keyword evidence="3" id="KW-1185">Reference proteome</keyword>
<proteinExistence type="predicted"/>
<accession>I3D6W6</accession>
<dbReference type="AlphaFoldDB" id="I3D6W6"/>
<dbReference type="InterPro" id="IPR014875">
    <property type="entry name" value="Mor_transcription_activator"/>
</dbReference>
<dbReference type="SUPFAM" id="SSF46689">
    <property type="entry name" value="Homeodomain-like"/>
    <property type="match status" value="1"/>
</dbReference>
<dbReference type="Pfam" id="PF08765">
    <property type="entry name" value="Mor"/>
    <property type="match status" value="1"/>
</dbReference>
<dbReference type="OrthoDB" id="8896696at2"/>
<gene>
    <name evidence="2" type="ORF">HMPREF1052_1956</name>
</gene>
<protein>
    <submittedName>
        <fullName evidence="2">Mor transcription activator family protein</fullName>
    </submittedName>
</protein>
<sequence>MQSKFESVAEYLPEIVLEMVELIRFVDVEKIINQFGGATFRFTDGSVYFPKLKELISLENAVKLRHYFKSEEVYIPRCEVALRLLRNERLKADFDYTTHGQKKSKRTAMLEICQKYNVSDRWVKEIVRAHQAQKYQQVPLF</sequence>
<dbReference type="InterPro" id="IPR009057">
    <property type="entry name" value="Homeodomain-like_sf"/>
</dbReference>
<name>I3D6W6_9PAST</name>
<dbReference type="Proteomes" id="UP000006457">
    <property type="component" value="Unassembled WGS sequence"/>
</dbReference>
<evidence type="ECO:0000259" key="1">
    <source>
        <dbReference type="Pfam" id="PF08765"/>
    </source>
</evidence>
<comment type="caution">
    <text evidence="2">The sequence shown here is derived from an EMBL/GenBank/DDBJ whole genome shotgun (WGS) entry which is preliminary data.</text>
</comment>
<feature type="domain" description="Mor transcription activator" evidence="1">
    <location>
        <begin position="52"/>
        <end position="137"/>
    </location>
</feature>